<evidence type="ECO:0000256" key="3">
    <source>
        <dbReference type="ARBA" id="ARBA00012954"/>
    </source>
</evidence>
<dbReference type="GO" id="GO:0006065">
    <property type="term" value="P:UDP-glucuronate biosynthetic process"/>
    <property type="evidence" value="ECO:0007669"/>
    <property type="project" value="UniProtKB-UniPathway"/>
</dbReference>
<reference evidence="8" key="1">
    <citation type="submission" date="2018-05" db="EMBL/GenBank/DDBJ databases">
        <authorList>
            <person name="Lanie J.A."/>
            <person name="Ng W.-L."/>
            <person name="Kazmierczak K.M."/>
            <person name="Andrzejewski T.M."/>
            <person name="Davidsen T.M."/>
            <person name="Wayne K.J."/>
            <person name="Tettelin H."/>
            <person name="Glass J.I."/>
            <person name="Rusch D."/>
            <person name="Podicherti R."/>
            <person name="Tsui H.-C.T."/>
            <person name="Winkler M.E."/>
        </authorList>
    </citation>
    <scope>NUCLEOTIDE SEQUENCE</scope>
</reference>
<dbReference type="PIRSF" id="PIRSF000124">
    <property type="entry name" value="UDPglc_GDPman_dh"/>
    <property type="match status" value="1"/>
</dbReference>
<dbReference type="InterPro" id="IPR001732">
    <property type="entry name" value="UDP-Glc/GDP-Man_DH_N"/>
</dbReference>
<evidence type="ECO:0000259" key="7">
    <source>
        <dbReference type="SMART" id="SM00984"/>
    </source>
</evidence>
<dbReference type="Gene3D" id="1.20.5.100">
    <property type="entry name" value="Cytochrome c1, transmembrane anchor, C-terminal"/>
    <property type="match status" value="1"/>
</dbReference>
<dbReference type="PROSITE" id="PS51257">
    <property type="entry name" value="PROKAR_LIPOPROTEIN"/>
    <property type="match status" value="1"/>
</dbReference>
<comment type="catalytic activity">
    <reaction evidence="6">
        <text>UDP-alpha-D-glucose + 2 NAD(+) + H2O = UDP-alpha-D-glucuronate + 2 NADH + 3 H(+)</text>
        <dbReference type="Rhea" id="RHEA:23596"/>
        <dbReference type="ChEBI" id="CHEBI:15377"/>
        <dbReference type="ChEBI" id="CHEBI:15378"/>
        <dbReference type="ChEBI" id="CHEBI:57540"/>
        <dbReference type="ChEBI" id="CHEBI:57945"/>
        <dbReference type="ChEBI" id="CHEBI:58052"/>
        <dbReference type="ChEBI" id="CHEBI:58885"/>
        <dbReference type="EC" id="1.1.1.22"/>
    </reaction>
</comment>
<dbReference type="PANTHER" id="PTHR43750:SF3">
    <property type="entry name" value="UDP-GLUCOSE 6-DEHYDROGENASE TUAD"/>
    <property type="match status" value="1"/>
</dbReference>
<dbReference type="GO" id="GO:0051287">
    <property type="term" value="F:NAD binding"/>
    <property type="evidence" value="ECO:0007669"/>
    <property type="project" value="InterPro"/>
</dbReference>
<dbReference type="NCBIfam" id="TIGR03026">
    <property type="entry name" value="NDP-sugDHase"/>
    <property type="match status" value="1"/>
</dbReference>
<evidence type="ECO:0000256" key="1">
    <source>
        <dbReference type="ARBA" id="ARBA00004701"/>
    </source>
</evidence>
<comment type="pathway">
    <text evidence="1">Nucleotide-sugar biosynthesis; UDP-alpha-D-glucuronate biosynthesis; UDP-alpha-D-glucuronate from UDP-alpha-D-glucose: step 1/1.</text>
</comment>
<dbReference type="Pfam" id="PF03720">
    <property type="entry name" value="UDPG_MGDP_dh_C"/>
    <property type="match status" value="1"/>
</dbReference>
<dbReference type="GO" id="GO:0000271">
    <property type="term" value="P:polysaccharide biosynthetic process"/>
    <property type="evidence" value="ECO:0007669"/>
    <property type="project" value="InterPro"/>
</dbReference>
<accession>A0A381UEL4</accession>
<evidence type="ECO:0000256" key="4">
    <source>
        <dbReference type="ARBA" id="ARBA00023002"/>
    </source>
</evidence>
<dbReference type="InterPro" id="IPR008927">
    <property type="entry name" value="6-PGluconate_DH-like_C_sf"/>
</dbReference>
<evidence type="ECO:0000256" key="6">
    <source>
        <dbReference type="ARBA" id="ARBA00047473"/>
    </source>
</evidence>
<dbReference type="SUPFAM" id="SSF48179">
    <property type="entry name" value="6-phosphogluconate dehydrogenase C-terminal domain-like"/>
    <property type="match status" value="1"/>
</dbReference>
<dbReference type="GO" id="GO:0003979">
    <property type="term" value="F:UDP-glucose 6-dehydrogenase activity"/>
    <property type="evidence" value="ECO:0007669"/>
    <property type="project" value="UniProtKB-EC"/>
</dbReference>
<dbReference type="AlphaFoldDB" id="A0A381UEL4"/>
<dbReference type="Pfam" id="PF03721">
    <property type="entry name" value="UDPG_MGDP_dh_N"/>
    <property type="match status" value="1"/>
</dbReference>
<dbReference type="SMART" id="SM00984">
    <property type="entry name" value="UDPG_MGDP_dh_C"/>
    <property type="match status" value="1"/>
</dbReference>
<dbReference type="EC" id="1.1.1.22" evidence="3"/>
<evidence type="ECO:0000256" key="5">
    <source>
        <dbReference type="ARBA" id="ARBA00023027"/>
    </source>
</evidence>
<dbReference type="UniPathway" id="UPA00038">
    <property type="reaction ID" value="UER00491"/>
</dbReference>
<name>A0A381UEL4_9ZZZZ</name>
<dbReference type="PANTHER" id="PTHR43750">
    <property type="entry name" value="UDP-GLUCOSE 6-DEHYDROGENASE TUAD"/>
    <property type="match status" value="1"/>
</dbReference>
<gene>
    <name evidence="8" type="ORF">METZ01_LOCUS79035</name>
</gene>
<sequence length="430" mass="47443">MKICVYGLWHLGTVTAACLANRGFEVVGLDPNTKTIDGLNCGKAPLYEPGLDKHLESGLEAGRLTFTTDIKSAVGHTDIVWVTFDTPIDEDEKADIDFVFDRIIDTFSYLRDDTMIIISSQLPVGSIRKVEREFMECKSDRRVSFCCIPENLRLGQAIESFLNPDRIVVGIRDNGMRPIIGRLLSPISSELVWVGVESAEMSKHALNAFLAMSIVYSNEIAGICERVNADSIEVENTLRTESRVGRSAYIRPGEAFSGGTLARDVTYLTNIADQENLQIPVLNSVVPSNNIQKGWLFRRAQEILGNSAQHKKVGVLGLSYKIGTDSIEKSISIELIRDLLTLGVQISAFDPKVNILPKDLSMVRLENSIDDVTVDTDLLILVTRWPDFQALSSETLINNMRAPVVIDQGAFLASGLSGESRIQYITFGKG</sequence>
<dbReference type="EMBL" id="UINC01006213">
    <property type="protein sequence ID" value="SVA26181.1"/>
    <property type="molecule type" value="Genomic_DNA"/>
</dbReference>
<dbReference type="SUPFAM" id="SSF52413">
    <property type="entry name" value="UDP-glucose/GDP-mannose dehydrogenase C-terminal domain"/>
    <property type="match status" value="1"/>
</dbReference>
<feature type="domain" description="UDP-glucose/GDP-mannose dehydrogenase C-terminal" evidence="7">
    <location>
        <begin position="314"/>
        <end position="414"/>
    </location>
</feature>
<protein>
    <recommendedName>
        <fullName evidence="3">UDP-glucose 6-dehydrogenase</fullName>
        <ecNumber evidence="3">1.1.1.22</ecNumber>
    </recommendedName>
</protein>
<dbReference type="PIRSF" id="PIRSF500134">
    <property type="entry name" value="UDPglc_DH_bac"/>
    <property type="match status" value="1"/>
</dbReference>
<dbReference type="InterPro" id="IPR014027">
    <property type="entry name" value="UDP-Glc/GDP-Man_DH_C"/>
</dbReference>
<proteinExistence type="inferred from homology"/>
<dbReference type="InterPro" id="IPR017476">
    <property type="entry name" value="UDP-Glc/GDP-Man"/>
</dbReference>
<dbReference type="Gene3D" id="3.40.50.720">
    <property type="entry name" value="NAD(P)-binding Rossmann-like Domain"/>
    <property type="match status" value="2"/>
</dbReference>
<keyword evidence="4" id="KW-0560">Oxidoreductase</keyword>
<comment type="similarity">
    <text evidence="2">Belongs to the UDP-glucose/GDP-mannose dehydrogenase family.</text>
</comment>
<dbReference type="InterPro" id="IPR028357">
    <property type="entry name" value="UDPglc_DH_bac"/>
</dbReference>
<dbReference type="InterPro" id="IPR036291">
    <property type="entry name" value="NAD(P)-bd_dom_sf"/>
</dbReference>
<evidence type="ECO:0000256" key="2">
    <source>
        <dbReference type="ARBA" id="ARBA00006601"/>
    </source>
</evidence>
<organism evidence="8">
    <name type="scientific">marine metagenome</name>
    <dbReference type="NCBI Taxonomy" id="408172"/>
    <lineage>
        <taxon>unclassified sequences</taxon>
        <taxon>metagenomes</taxon>
        <taxon>ecological metagenomes</taxon>
    </lineage>
</organism>
<dbReference type="Pfam" id="PF00984">
    <property type="entry name" value="UDPG_MGDP_dh"/>
    <property type="match status" value="1"/>
</dbReference>
<dbReference type="InterPro" id="IPR036220">
    <property type="entry name" value="UDP-Glc/GDP-Man_DH_C_sf"/>
</dbReference>
<dbReference type="SUPFAM" id="SSF51735">
    <property type="entry name" value="NAD(P)-binding Rossmann-fold domains"/>
    <property type="match status" value="1"/>
</dbReference>
<evidence type="ECO:0000313" key="8">
    <source>
        <dbReference type="EMBL" id="SVA26181.1"/>
    </source>
</evidence>
<keyword evidence="5" id="KW-0520">NAD</keyword>
<dbReference type="InterPro" id="IPR014026">
    <property type="entry name" value="UDP-Glc/GDP-Man_DH_dimer"/>
</dbReference>